<evidence type="ECO:0000256" key="2">
    <source>
        <dbReference type="ARBA" id="ARBA00024446"/>
    </source>
</evidence>
<dbReference type="PANTHER" id="PTHR36539:SF2">
    <property type="entry name" value="ETHANOLAMINE UTILIZATION PROTEIN"/>
    <property type="match status" value="1"/>
</dbReference>
<dbReference type="EMBL" id="CP042997">
    <property type="protein sequence ID" value="QEH36617.1"/>
    <property type="molecule type" value="Genomic_DNA"/>
</dbReference>
<dbReference type="AlphaFoldDB" id="A0A5B9W8C2"/>
<dbReference type="GO" id="GO:0031469">
    <property type="term" value="C:bacterial microcompartment"/>
    <property type="evidence" value="ECO:0007669"/>
    <property type="project" value="UniProtKB-SubCell"/>
</dbReference>
<dbReference type="CDD" id="cd01614">
    <property type="entry name" value="EutN_CcmL"/>
    <property type="match status" value="1"/>
</dbReference>
<evidence type="ECO:0000313" key="4">
    <source>
        <dbReference type="Proteomes" id="UP000324233"/>
    </source>
</evidence>
<keyword evidence="2" id="KW-1283">Bacterial microcompartment</keyword>
<dbReference type="Proteomes" id="UP000324233">
    <property type="component" value="Chromosome"/>
</dbReference>
<proteinExistence type="predicted"/>
<dbReference type="SUPFAM" id="SSF159133">
    <property type="entry name" value="EutN/CcmL-like"/>
    <property type="match status" value="1"/>
</dbReference>
<name>A0A5B9W8C2_9BACT</name>
<dbReference type="KEGG" id="agv:OJF2_52020"/>
<protein>
    <submittedName>
        <fullName evidence="3">Ethanolamine utilization protein EutN</fullName>
    </submittedName>
</protein>
<comment type="subcellular location">
    <subcellularLocation>
        <location evidence="1">Bacterial microcompartment</location>
    </subcellularLocation>
</comment>
<dbReference type="RefSeq" id="WP_148596282.1">
    <property type="nucleotide sequence ID" value="NZ_CP042997.1"/>
</dbReference>
<gene>
    <name evidence="3" type="primary">eutN</name>
    <name evidence="3" type="ORF">OJF2_52020</name>
</gene>
<dbReference type="PROSITE" id="PS51932">
    <property type="entry name" value="BMV"/>
    <property type="match status" value="1"/>
</dbReference>
<dbReference type="OrthoDB" id="278421at2"/>
<keyword evidence="4" id="KW-1185">Reference proteome</keyword>
<dbReference type="PANTHER" id="PTHR36539">
    <property type="entry name" value="ETHANOLAMINE UTILIZATION PROTEIN EUTN"/>
    <property type="match status" value="1"/>
</dbReference>
<evidence type="ECO:0000256" key="1">
    <source>
        <dbReference type="ARBA" id="ARBA00024322"/>
    </source>
</evidence>
<dbReference type="InterPro" id="IPR004992">
    <property type="entry name" value="EutN_CcmL"/>
</dbReference>
<dbReference type="InterPro" id="IPR036677">
    <property type="entry name" value="EutN_CcmL_sf"/>
</dbReference>
<organism evidence="3 4">
    <name type="scientific">Aquisphaera giovannonii</name>
    <dbReference type="NCBI Taxonomy" id="406548"/>
    <lineage>
        <taxon>Bacteria</taxon>
        <taxon>Pseudomonadati</taxon>
        <taxon>Planctomycetota</taxon>
        <taxon>Planctomycetia</taxon>
        <taxon>Isosphaerales</taxon>
        <taxon>Isosphaeraceae</taxon>
        <taxon>Aquisphaera</taxon>
    </lineage>
</organism>
<dbReference type="Gene3D" id="2.40.50.220">
    <property type="entry name" value="EutN/Ccml"/>
    <property type="match status" value="1"/>
</dbReference>
<reference evidence="3 4" key="1">
    <citation type="submission" date="2019-08" db="EMBL/GenBank/DDBJ databases">
        <title>Deep-cultivation of Planctomycetes and their phenomic and genomic characterization uncovers novel biology.</title>
        <authorList>
            <person name="Wiegand S."/>
            <person name="Jogler M."/>
            <person name="Boedeker C."/>
            <person name="Pinto D."/>
            <person name="Vollmers J."/>
            <person name="Rivas-Marin E."/>
            <person name="Kohn T."/>
            <person name="Peeters S.H."/>
            <person name="Heuer A."/>
            <person name="Rast P."/>
            <person name="Oberbeckmann S."/>
            <person name="Bunk B."/>
            <person name="Jeske O."/>
            <person name="Meyerdierks A."/>
            <person name="Storesund J.E."/>
            <person name="Kallscheuer N."/>
            <person name="Luecker S."/>
            <person name="Lage O.M."/>
            <person name="Pohl T."/>
            <person name="Merkel B.J."/>
            <person name="Hornburger P."/>
            <person name="Mueller R.-W."/>
            <person name="Bruemmer F."/>
            <person name="Labrenz M."/>
            <person name="Spormann A.M."/>
            <person name="Op den Camp H."/>
            <person name="Overmann J."/>
            <person name="Amann R."/>
            <person name="Jetten M.S.M."/>
            <person name="Mascher T."/>
            <person name="Medema M.H."/>
            <person name="Devos D.P."/>
            <person name="Kaster A.-K."/>
            <person name="Ovreas L."/>
            <person name="Rohde M."/>
            <person name="Galperin M.Y."/>
            <person name="Jogler C."/>
        </authorList>
    </citation>
    <scope>NUCLEOTIDE SEQUENCE [LARGE SCALE GENOMIC DNA]</scope>
    <source>
        <strain evidence="3 4">OJF2</strain>
    </source>
</reference>
<sequence>MQLGTVLGTATSTVKHPTFESEKLLVVQLQTSDGRPDGEPVLAFDRLGARRGDRVILTSDGDLLQSLLGRDTPGRWSVLGLPDDVGRR</sequence>
<evidence type="ECO:0000313" key="3">
    <source>
        <dbReference type="EMBL" id="QEH36617.1"/>
    </source>
</evidence>
<dbReference type="Pfam" id="PF03319">
    <property type="entry name" value="EutN_CcmL"/>
    <property type="match status" value="1"/>
</dbReference>
<accession>A0A5B9W8C2</accession>